<keyword evidence="2" id="KW-0804">Transcription</keyword>
<dbReference type="AlphaFoldDB" id="A0A4Q5N1N3"/>
<evidence type="ECO:0000256" key="3">
    <source>
        <dbReference type="SAM" id="Phobius"/>
    </source>
</evidence>
<name>A0A4Q5N1N3_9MICO</name>
<dbReference type="Proteomes" id="UP000293764">
    <property type="component" value="Unassembled WGS sequence"/>
</dbReference>
<evidence type="ECO:0000259" key="4">
    <source>
        <dbReference type="Pfam" id="PF13490"/>
    </source>
</evidence>
<accession>A0A4Q5N1N3</accession>
<keyword evidence="3" id="KW-0812">Transmembrane</keyword>
<evidence type="ECO:0000313" key="6">
    <source>
        <dbReference type="Proteomes" id="UP000293764"/>
    </source>
</evidence>
<comment type="caution">
    <text evidence="5">The sequence shown here is derived from an EMBL/GenBank/DDBJ whole genome shotgun (WGS) entry which is preliminary data.</text>
</comment>
<dbReference type="EMBL" id="SDWW01000009">
    <property type="protein sequence ID" value="RYV51999.1"/>
    <property type="molecule type" value="Genomic_DNA"/>
</dbReference>
<dbReference type="RefSeq" id="WP_130101644.1">
    <property type="nucleotide sequence ID" value="NZ_SDWW01000009.1"/>
</dbReference>
<proteinExistence type="predicted"/>
<feature type="domain" description="Putative zinc-finger" evidence="4">
    <location>
        <begin position="9"/>
        <end position="36"/>
    </location>
</feature>
<keyword evidence="1" id="KW-0805">Transcription regulation</keyword>
<dbReference type="OrthoDB" id="3743969at2"/>
<organism evidence="5 6">
    <name type="scientific">Pengzhenrongella frigida</name>
    <dbReference type="NCBI Taxonomy" id="1259133"/>
    <lineage>
        <taxon>Bacteria</taxon>
        <taxon>Bacillati</taxon>
        <taxon>Actinomycetota</taxon>
        <taxon>Actinomycetes</taxon>
        <taxon>Micrococcales</taxon>
        <taxon>Pengzhenrongella</taxon>
    </lineage>
</organism>
<protein>
    <submittedName>
        <fullName evidence="5">Zf-HC2 domain-containing protein</fullName>
    </submittedName>
</protein>
<dbReference type="Pfam" id="PF13490">
    <property type="entry name" value="zf-HC2"/>
    <property type="match status" value="1"/>
</dbReference>
<evidence type="ECO:0000313" key="5">
    <source>
        <dbReference type="EMBL" id="RYV51999.1"/>
    </source>
</evidence>
<evidence type="ECO:0000256" key="1">
    <source>
        <dbReference type="ARBA" id="ARBA00023015"/>
    </source>
</evidence>
<reference evidence="5 6" key="1">
    <citation type="submission" date="2019-01" db="EMBL/GenBank/DDBJ databases">
        <title>Novel species of Cellulomonas.</title>
        <authorList>
            <person name="Liu Q."/>
            <person name="Xin Y.-H."/>
        </authorList>
    </citation>
    <scope>NUCLEOTIDE SEQUENCE [LARGE SCALE GENOMIC DNA]</scope>
    <source>
        <strain evidence="5 6">HLT2-17</strain>
    </source>
</reference>
<dbReference type="InterPro" id="IPR041916">
    <property type="entry name" value="Anti_sigma_zinc_sf"/>
</dbReference>
<keyword evidence="6" id="KW-1185">Reference proteome</keyword>
<keyword evidence="3" id="KW-0472">Membrane</keyword>
<gene>
    <name evidence="5" type="ORF">EUA98_05350</name>
</gene>
<dbReference type="InterPro" id="IPR027383">
    <property type="entry name" value="Znf_put"/>
</dbReference>
<dbReference type="Gene3D" id="1.10.10.1320">
    <property type="entry name" value="Anti-sigma factor, zinc-finger domain"/>
    <property type="match status" value="1"/>
</dbReference>
<feature type="transmembrane region" description="Helical" evidence="3">
    <location>
        <begin position="118"/>
        <end position="137"/>
    </location>
</feature>
<evidence type="ECO:0000256" key="2">
    <source>
        <dbReference type="ARBA" id="ARBA00023163"/>
    </source>
</evidence>
<keyword evidence="3" id="KW-1133">Transmembrane helix</keyword>
<sequence>MTQHLGTWVSALVDGQLGPAATERALAHVAACPECAHELAAARQARRVLSVVHDVAPAPDLTARLLALGSCPPMGQGAGPARPGERKQVVPLGLSAYSLPARALSGDLTARRRPSYRVAVGSLASVGVAVIGLFLIGDQPPVVPTAHPAEVLSILGHARGPGETVSGTLAPDLAAQVSTAAAGVGGSGLTEADVLAWMRDAGWACPTGVPGGYEITAARLTGDTDELLELDLAGPDGPIVVTEERGVLDAVALTGTPTEAIGDRTVYVINRQPWHVVWQSGDTVVSVVSEASTDSVAELVADFPAAGFDDGLPARITRGWDTVTGAFARP</sequence>